<dbReference type="InterPro" id="IPR012337">
    <property type="entry name" value="RNaseH-like_sf"/>
</dbReference>
<dbReference type="InterPro" id="IPR051917">
    <property type="entry name" value="Transposase-Integrase"/>
</dbReference>
<dbReference type="InterPro" id="IPR053392">
    <property type="entry name" value="Transposase_IS30-like"/>
</dbReference>
<dbReference type="GO" id="GO:0004803">
    <property type="term" value="F:transposase activity"/>
    <property type="evidence" value="ECO:0007669"/>
    <property type="project" value="InterPro"/>
</dbReference>
<dbReference type="PROSITE" id="PS50994">
    <property type="entry name" value="INTEGRASE"/>
    <property type="match status" value="1"/>
</dbReference>
<evidence type="ECO:0000256" key="1">
    <source>
        <dbReference type="ARBA" id="ARBA00002190"/>
    </source>
</evidence>
<sequence length="168" mass="19594">MKKLRRKGKFKRPQETRGRFNIGKTINKRPKSVYKREEIGHWEADTVESGRIGHKRKSSYCLVTLVERKSRYTLSTVLPNRKEESVTQAIIEMVSTLPSYMVNTITCNRGKEFSGYEKIEEALSCDIYFADPYCSWQRGTNENTNGLLREYYPKGMDLSLVTEFCLEE</sequence>
<dbReference type="GO" id="GO:0006313">
    <property type="term" value="P:DNA transposition"/>
    <property type="evidence" value="ECO:0007669"/>
    <property type="project" value="InterPro"/>
</dbReference>
<reference evidence="4" key="1">
    <citation type="submission" date="2011-01" db="EMBL/GenBank/DDBJ databases">
        <authorList>
            <person name="Muzny D."/>
            <person name="Qin X."/>
            <person name="Buhay C."/>
            <person name="Dugan-Rocha S."/>
            <person name="Ding Y."/>
            <person name="Chen G."/>
            <person name="Hawes A."/>
            <person name="Holder M."/>
            <person name="Jhangiani S."/>
            <person name="Johnson A."/>
            <person name="Khan Z."/>
            <person name="Li Z."/>
            <person name="Liu W."/>
            <person name="Liu X."/>
            <person name="Perez L."/>
            <person name="Shen H."/>
            <person name="Wang Q."/>
            <person name="Watt J."/>
            <person name="Xi L."/>
            <person name="Xin Y."/>
            <person name="Zhou J."/>
            <person name="Deng J."/>
            <person name="Jiang H."/>
            <person name="Liu Y."/>
            <person name="Qu J."/>
            <person name="Song X.-Z."/>
            <person name="Zhang L."/>
            <person name="Villasana D."/>
            <person name="Johnson A."/>
            <person name="Liu J."/>
            <person name="Liyanage D."/>
            <person name="Lorensuhewa L."/>
            <person name="Robinson T."/>
            <person name="Song A."/>
            <person name="Song B.-B."/>
            <person name="Dinh H."/>
            <person name="Thornton R."/>
            <person name="Coyle M."/>
            <person name="Francisco L."/>
            <person name="Jackson L."/>
            <person name="Javaid M."/>
            <person name="Korchina V."/>
            <person name="Kovar C."/>
            <person name="Mata R."/>
            <person name="Mathew T."/>
            <person name="Ngo R."/>
            <person name="Nguyen L."/>
            <person name="Nguyen N."/>
            <person name="Okwuonu G."/>
            <person name="Ongeri F."/>
            <person name="Pham C."/>
            <person name="Simmons D."/>
            <person name="Wilczek-Boney K."/>
            <person name="Hale W."/>
            <person name="Jakkamsetti A."/>
            <person name="Pham P."/>
            <person name="Ruth R."/>
            <person name="San Lucas F."/>
            <person name="Warren J."/>
            <person name="Zhang J."/>
            <person name="Zhao Z."/>
            <person name="Zhou C."/>
            <person name="Zhu D."/>
            <person name="Lee S."/>
            <person name="Bess C."/>
            <person name="Blankenburg K."/>
            <person name="Forbes L."/>
            <person name="Fu Q."/>
            <person name="Gubbala S."/>
            <person name="Hirani K."/>
            <person name="Jayaseelan J.C."/>
            <person name="Lara F."/>
            <person name="Munidasa M."/>
            <person name="Palculict T."/>
            <person name="Patil S."/>
            <person name="Pu L.-L."/>
            <person name="Saada N."/>
            <person name="Tang L."/>
            <person name="Weissenberger G."/>
            <person name="Zhu Y."/>
            <person name="Hemphill L."/>
            <person name="Shang Y."/>
            <person name="Youmans B."/>
            <person name="Ayvaz T."/>
            <person name="Ross M."/>
            <person name="Santibanez J."/>
            <person name="Aqrawi P."/>
            <person name="Gross S."/>
            <person name="Joshi V."/>
            <person name="Fowler G."/>
            <person name="Nazareth L."/>
            <person name="Reid J."/>
            <person name="Worley K."/>
            <person name="Petrosino J."/>
            <person name="Highlander S."/>
            <person name="Gibbs R."/>
        </authorList>
    </citation>
    <scope>NUCLEOTIDE SEQUENCE [LARGE SCALE GENOMIC DNA]</scope>
    <source>
        <strain evidence="4">ATCC 19414</strain>
    </source>
</reference>
<dbReference type="SUPFAM" id="SSF53098">
    <property type="entry name" value="Ribonuclease H-like"/>
    <property type="match status" value="1"/>
</dbReference>
<name>E7FX07_ERYRH</name>
<dbReference type="GO" id="GO:0003677">
    <property type="term" value="F:DNA binding"/>
    <property type="evidence" value="ECO:0007669"/>
    <property type="project" value="InterPro"/>
</dbReference>
<dbReference type="NCBIfam" id="NF033563">
    <property type="entry name" value="transpos_IS30"/>
    <property type="match status" value="1"/>
</dbReference>
<evidence type="ECO:0000313" key="5">
    <source>
        <dbReference type="Proteomes" id="UP000003028"/>
    </source>
</evidence>
<protein>
    <submittedName>
        <fullName evidence="4">Integrase core domain protein</fullName>
    </submittedName>
</protein>
<evidence type="ECO:0000259" key="3">
    <source>
        <dbReference type="PROSITE" id="PS50994"/>
    </source>
</evidence>
<dbReference type="GO" id="GO:0015074">
    <property type="term" value="P:DNA integration"/>
    <property type="evidence" value="ECO:0007669"/>
    <property type="project" value="InterPro"/>
</dbReference>
<dbReference type="PANTHER" id="PTHR10948:SF23">
    <property type="entry name" value="TRANSPOSASE INSI FOR INSERTION SEQUENCE ELEMENT IS30A-RELATED"/>
    <property type="match status" value="1"/>
</dbReference>
<dbReference type="AlphaFoldDB" id="E7FX07"/>
<dbReference type="Proteomes" id="UP000003028">
    <property type="component" value="Unassembled WGS sequence"/>
</dbReference>
<keyword evidence="5" id="KW-1185">Reference proteome</keyword>
<dbReference type="Gene3D" id="3.30.420.10">
    <property type="entry name" value="Ribonuclease H-like superfamily/Ribonuclease H"/>
    <property type="match status" value="1"/>
</dbReference>
<comment type="similarity">
    <text evidence="2">Belongs to the transposase IS30 family.</text>
</comment>
<dbReference type="PANTHER" id="PTHR10948">
    <property type="entry name" value="TRANSPOSASE"/>
    <property type="match status" value="1"/>
</dbReference>
<dbReference type="PROSITE" id="PS01043">
    <property type="entry name" value="TRANSPOSASE_IS30"/>
    <property type="match status" value="1"/>
</dbReference>
<dbReference type="InterPro" id="IPR001598">
    <property type="entry name" value="Transposase_IS30_CS"/>
</dbReference>
<organism evidence="4 5">
    <name type="scientific">Erysipelothrix rhusiopathiae ATCC 19414</name>
    <dbReference type="NCBI Taxonomy" id="525280"/>
    <lineage>
        <taxon>Bacteria</taxon>
        <taxon>Bacillati</taxon>
        <taxon>Bacillota</taxon>
        <taxon>Erysipelotrichia</taxon>
        <taxon>Erysipelotrichales</taxon>
        <taxon>Erysipelotrichaceae</taxon>
        <taxon>Erysipelothrix</taxon>
    </lineage>
</organism>
<dbReference type="InterPro" id="IPR001584">
    <property type="entry name" value="Integrase_cat-core"/>
</dbReference>
<dbReference type="InterPro" id="IPR036397">
    <property type="entry name" value="RNaseH_sf"/>
</dbReference>
<feature type="domain" description="Integrase catalytic" evidence="3">
    <location>
        <begin position="26"/>
        <end position="168"/>
    </location>
</feature>
<gene>
    <name evidence="4" type="primary">isplu1B</name>
    <name evidence="4" type="ORF">HMPREF0357_10889</name>
</gene>
<dbReference type="Pfam" id="PF00665">
    <property type="entry name" value="rve"/>
    <property type="match status" value="1"/>
</dbReference>
<dbReference type="EMBL" id="ACLK02000002">
    <property type="protein sequence ID" value="EFY08782.1"/>
    <property type="molecule type" value="Genomic_DNA"/>
</dbReference>
<proteinExistence type="inferred from homology"/>
<comment type="function">
    <text evidence="1">Required for the transposition of the insertion element.</text>
</comment>
<dbReference type="GO" id="GO:0005829">
    <property type="term" value="C:cytosol"/>
    <property type="evidence" value="ECO:0007669"/>
    <property type="project" value="TreeGrafter"/>
</dbReference>
<evidence type="ECO:0000313" key="4">
    <source>
        <dbReference type="EMBL" id="EFY08782.1"/>
    </source>
</evidence>
<accession>E7FX07</accession>
<comment type="caution">
    <text evidence="4">The sequence shown here is derived from an EMBL/GenBank/DDBJ whole genome shotgun (WGS) entry which is preliminary data.</text>
</comment>
<evidence type="ECO:0000256" key="2">
    <source>
        <dbReference type="ARBA" id="ARBA00006363"/>
    </source>
</evidence>